<dbReference type="RefSeq" id="XP_058304910.1">
    <property type="nucleotide sequence ID" value="XM_058458011.1"/>
</dbReference>
<comment type="caution">
    <text evidence="1">The sequence shown here is derived from an EMBL/GenBank/DDBJ whole genome shotgun (WGS) entry which is preliminary data.</text>
</comment>
<evidence type="ECO:0008006" key="3">
    <source>
        <dbReference type="Google" id="ProtNLM"/>
    </source>
</evidence>
<organism evidence="1 2">
    <name type="scientific">Penicillium cinerascens</name>
    <dbReference type="NCBI Taxonomy" id="70096"/>
    <lineage>
        <taxon>Eukaryota</taxon>
        <taxon>Fungi</taxon>
        <taxon>Dikarya</taxon>
        <taxon>Ascomycota</taxon>
        <taxon>Pezizomycotina</taxon>
        <taxon>Eurotiomycetes</taxon>
        <taxon>Eurotiomycetidae</taxon>
        <taxon>Eurotiales</taxon>
        <taxon>Aspergillaceae</taxon>
        <taxon>Penicillium</taxon>
    </lineage>
</organism>
<accession>A0A9W9JBN3</accession>
<dbReference type="GeneID" id="83185312"/>
<dbReference type="SUPFAM" id="SSF56112">
    <property type="entry name" value="Protein kinase-like (PK-like)"/>
    <property type="match status" value="1"/>
</dbReference>
<evidence type="ECO:0000313" key="1">
    <source>
        <dbReference type="EMBL" id="KAJ5191970.1"/>
    </source>
</evidence>
<reference evidence="1" key="2">
    <citation type="journal article" date="2023" name="IMA Fungus">
        <title>Comparative genomic study of the Penicillium genus elucidates a diverse pangenome and 15 lateral gene transfer events.</title>
        <authorList>
            <person name="Petersen C."/>
            <person name="Sorensen T."/>
            <person name="Nielsen M.R."/>
            <person name="Sondergaard T.E."/>
            <person name="Sorensen J.L."/>
            <person name="Fitzpatrick D.A."/>
            <person name="Frisvad J.C."/>
            <person name="Nielsen K.L."/>
        </authorList>
    </citation>
    <scope>NUCLEOTIDE SEQUENCE</scope>
    <source>
        <strain evidence="1">IBT 15544</strain>
    </source>
</reference>
<dbReference type="OrthoDB" id="4185642at2759"/>
<gene>
    <name evidence="1" type="ORF">N7498_010955</name>
</gene>
<reference evidence="1" key="1">
    <citation type="submission" date="2022-12" db="EMBL/GenBank/DDBJ databases">
        <authorList>
            <person name="Petersen C."/>
        </authorList>
    </citation>
    <scope>NUCLEOTIDE SEQUENCE</scope>
    <source>
        <strain evidence="1">IBT 15544</strain>
    </source>
</reference>
<protein>
    <recommendedName>
        <fullName evidence="3">Protein kinase domain-containing protein</fullName>
    </recommendedName>
</protein>
<dbReference type="Gene3D" id="1.10.510.10">
    <property type="entry name" value="Transferase(Phosphotransferase) domain 1"/>
    <property type="match status" value="1"/>
</dbReference>
<dbReference type="AlphaFoldDB" id="A0A9W9JBN3"/>
<proteinExistence type="predicted"/>
<sequence length="273" mass="31949">MPPDYEIPELDLSELIFVELLQEPEDLSDKYRKEEYRRACVSRARWQEKDCIVKVFHPTPPGLIFPAHRQVDPFTNETRAYSRLKARGFCERGDIPDVYGVIKQINPASEGWGFLRPYFEDGPRPNAIVIEYVPNSRIIDLSNFSDEALRNLRHILTEMHEAWVYHGDPYPRNMLLQEGSGRALWIDFGSAQTYAPGIVTERQRSWFVSEVRLMDEFIEELTFDHKLGKIYKSLGCYTAMFDPPEGYLTEEEQRRADAIEQDENKNKNHGNWK</sequence>
<dbReference type="Proteomes" id="UP001150904">
    <property type="component" value="Unassembled WGS sequence"/>
</dbReference>
<keyword evidence="2" id="KW-1185">Reference proteome</keyword>
<evidence type="ECO:0000313" key="2">
    <source>
        <dbReference type="Proteomes" id="UP001150904"/>
    </source>
</evidence>
<dbReference type="EMBL" id="JAPQKR010000016">
    <property type="protein sequence ID" value="KAJ5191970.1"/>
    <property type="molecule type" value="Genomic_DNA"/>
</dbReference>
<name>A0A9W9JBN3_9EURO</name>
<dbReference type="InterPro" id="IPR011009">
    <property type="entry name" value="Kinase-like_dom_sf"/>
</dbReference>